<dbReference type="AlphaFoldDB" id="A0A3S4ZV85"/>
<organism evidence="1 2">
    <name type="scientific">Protopolystoma xenopodis</name>
    <dbReference type="NCBI Taxonomy" id="117903"/>
    <lineage>
        <taxon>Eukaryota</taxon>
        <taxon>Metazoa</taxon>
        <taxon>Spiralia</taxon>
        <taxon>Lophotrochozoa</taxon>
        <taxon>Platyhelminthes</taxon>
        <taxon>Monogenea</taxon>
        <taxon>Polyopisthocotylea</taxon>
        <taxon>Polystomatidea</taxon>
        <taxon>Polystomatidae</taxon>
        <taxon>Protopolystoma</taxon>
    </lineage>
</organism>
<name>A0A3S4ZV85_9PLAT</name>
<accession>A0A3S4ZV85</accession>
<gene>
    <name evidence="1" type="ORF">PXEA_LOCUS14167</name>
</gene>
<sequence>MLLLSDISIQIPPDKQNQRDACITEGIPDPVDWRPLLEAALKHLEEKELITITIADSALTDVETANLQSEVPKSSFYSGQ</sequence>
<reference evidence="1" key="1">
    <citation type="submission" date="2018-11" db="EMBL/GenBank/DDBJ databases">
        <authorList>
            <consortium name="Pathogen Informatics"/>
        </authorList>
    </citation>
    <scope>NUCLEOTIDE SEQUENCE</scope>
</reference>
<dbReference type="EMBL" id="CAAALY010047760">
    <property type="protein sequence ID" value="VEL20727.1"/>
    <property type="molecule type" value="Genomic_DNA"/>
</dbReference>
<protein>
    <submittedName>
        <fullName evidence="1">Uncharacterized protein</fullName>
    </submittedName>
</protein>
<dbReference type="Proteomes" id="UP000784294">
    <property type="component" value="Unassembled WGS sequence"/>
</dbReference>
<evidence type="ECO:0000313" key="1">
    <source>
        <dbReference type="EMBL" id="VEL20727.1"/>
    </source>
</evidence>
<evidence type="ECO:0000313" key="2">
    <source>
        <dbReference type="Proteomes" id="UP000784294"/>
    </source>
</evidence>
<keyword evidence="2" id="KW-1185">Reference proteome</keyword>
<comment type="caution">
    <text evidence="1">The sequence shown here is derived from an EMBL/GenBank/DDBJ whole genome shotgun (WGS) entry which is preliminary data.</text>
</comment>
<proteinExistence type="predicted"/>